<evidence type="ECO:0000256" key="11">
    <source>
        <dbReference type="ARBA" id="ARBA00022989"/>
    </source>
</evidence>
<comment type="caution">
    <text evidence="19">The sequence shown here is derived from an EMBL/GenBank/DDBJ whole genome shotgun (WGS) entry which is preliminary data.</text>
</comment>
<dbReference type="SUPFAM" id="SSF55874">
    <property type="entry name" value="ATPase domain of HSP90 chaperone/DNA topoisomerase II/histidine kinase"/>
    <property type="match status" value="1"/>
</dbReference>
<dbReference type="PANTHER" id="PTHR43047">
    <property type="entry name" value="TWO-COMPONENT HISTIDINE PROTEIN KINASE"/>
    <property type="match status" value="1"/>
</dbReference>
<evidence type="ECO:0000256" key="6">
    <source>
        <dbReference type="ARBA" id="ARBA00022553"/>
    </source>
</evidence>
<evidence type="ECO:0000256" key="9">
    <source>
        <dbReference type="ARBA" id="ARBA00022777"/>
    </source>
</evidence>
<proteinExistence type="predicted"/>
<reference evidence="20" key="1">
    <citation type="journal article" date="2019" name="Int. J. Syst. Evol. Microbiol.">
        <title>The Global Catalogue of Microorganisms (GCM) 10K type strain sequencing project: providing services to taxonomists for standard genome sequencing and annotation.</title>
        <authorList>
            <consortium name="The Broad Institute Genomics Platform"/>
            <consortium name="The Broad Institute Genome Sequencing Center for Infectious Disease"/>
            <person name="Wu L."/>
            <person name="Ma J."/>
        </authorList>
    </citation>
    <scope>NUCLEOTIDE SEQUENCE [LARGE SCALE GENOMIC DNA]</scope>
    <source>
        <strain evidence="20">JCM 17705</strain>
    </source>
</reference>
<feature type="domain" description="Histidine kinase" evidence="16">
    <location>
        <begin position="355"/>
        <end position="573"/>
    </location>
</feature>
<dbReference type="InterPro" id="IPR036641">
    <property type="entry name" value="HPT_dom_sf"/>
</dbReference>
<keyword evidence="4" id="KW-1003">Cell membrane</keyword>
<evidence type="ECO:0000313" key="20">
    <source>
        <dbReference type="Proteomes" id="UP001500582"/>
    </source>
</evidence>
<evidence type="ECO:0000313" key="19">
    <source>
        <dbReference type="EMBL" id="GAA4310212.1"/>
    </source>
</evidence>
<dbReference type="Gene3D" id="3.30.565.10">
    <property type="entry name" value="Histidine kinase-like ATPase, C-terminal domain"/>
    <property type="match status" value="1"/>
</dbReference>
<evidence type="ECO:0000256" key="12">
    <source>
        <dbReference type="ARBA" id="ARBA00023136"/>
    </source>
</evidence>
<keyword evidence="6 14" id="KW-0597">Phosphoprotein</keyword>
<dbReference type="SUPFAM" id="SSF52172">
    <property type="entry name" value="CheY-like"/>
    <property type="match status" value="1"/>
</dbReference>
<dbReference type="Pfam" id="PF02518">
    <property type="entry name" value="HATPase_c"/>
    <property type="match status" value="1"/>
</dbReference>
<dbReference type="InterPro" id="IPR036097">
    <property type="entry name" value="HisK_dim/P_sf"/>
</dbReference>
<dbReference type="PANTHER" id="PTHR43047:SF64">
    <property type="entry name" value="HISTIDINE KINASE CONTAINING CHEY-HOMOLOGOUS RECEIVER DOMAIN AND PAS DOMAIN-RELATED"/>
    <property type="match status" value="1"/>
</dbReference>
<comment type="catalytic activity">
    <reaction evidence="1">
        <text>ATP + protein L-histidine = ADP + protein N-phospho-L-histidine.</text>
        <dbReference type="EC" id="2.7.13.3"/>
    </reaction>
</comment>
<feature type="domain" description="Response regulatory" evidence="17">
    <location>
        <begin position="596"/>
        <end position="711"/>
    </location>
</feature>
<evidence type="ECO:0000256" key="7">
    <source>
        <dbReference type="ARBA" id="ARBA00022679"/>
    </source>
</evidence>
<dbReference type="PROSITE" id="PS50109">
    <property type="entry name" value="HIS_KIN"/>
    <property type="match status" value="1"/>
</dbReference>
<dbReference type="Proteomes" id="UP001500582">
    <property type="component" value="Unassembled WGS sequence"/>
</dbReference>
<keyword evidence="8 15" id="KW-0812">Transmembrane</keyword>
<dbReference type="InterPro" id="IPR003661">
    <property type="entry name" value="HisK_dim/P_dom"/>
</dbReference>
<keyword evidence="20" id="KW-1185">Reference proteome</keyword>
<dbReference type="InterPro" id="IPR005467">
    <property type="entry name" value="His_kinase_dom"/>
</dbReference>
<organism evidence="19 20">
    <name type="scientific">Mucilaginibacter gynuensis</name>
    <dbReference type="NCBI Taxonomy" id="1302236"/>
    <lineage>
        <taxon>Bacteria</taxon>
        <taxon>Pseudomonadati</taxon>
        <taxon>Bacteroidota</taxon>
        <taxon>Sphingobacteriia</taxon>
        <taxon>Sphingobacteriales</taxon>
        <taxon>Sphingobacteriaceae</taxon>
        <taxon>Mucilaginibacter</taxon>
    </lineage>
</organism>
<evidence type="ECO:0000259" key="18">
    <source>
        <dbReference type="PROSITE" id="PS50894"/>
    </source>
</evidence>
<dbReference type="Gene3D" id="1.20.120.160">
    <property type="entry name" value="HPT domain"/>
    <property type="match status" value="1"/>
</dbReference>
<dbReference type="InterPro" id="IPR036890">
    <property type="entry name" value="HATPase_C_sf"/>
</dbReference>
<comment type="subcellular location">
    <subcellularLocation>
        <location evidence="2">Cell inner membrane</location>
        <topology evidence="2">Multi-pass membrane protein</topology>
    </subcellularLocation>
</comment>
<feature type="modified residue" description="4-aspartylphosphate" evidence="14">
    <location>
        <position position="645"/>
    </location>
</feature>
<evidence type="ECO:0000256" key="4">
    <source>
        <dbReference type="ARBA" id="ARBA00022475"/>
    </source>
</evidence>
<dbReference type="Gene3D" id="3.40.50.2300">
    <property type="match status" value="1"/>
</dbReference>
<dbReference type="PROSITE" id="PS50894">
    <property type="entry name" value="HPT"/>
    <property type="match status" value="1"/>
</dbReference>
<name>A0ABP8FSN1_9SPHI</name>
<evidence type="ECO:0000256" key="14">
    <source>
        <dbReference type="PROSITE-ProRule" id="PRU00169"/>
    </source>
</evidence>
<dbReference type="EMBL" id="BAABFT010000001">
    <property type="protein sequence ID" value="GAA4310212.1"/>
    <property type="molecule type" value="Genomic_DNA"/>
</dbReference>
<sequence length="840" mass="94258">MTRENHHYTRPFIKGKIIIIFLLACFALLTAWGISKIAFQQMMVAVDNISEPNNRLRLVNELSVKIGQLDQTQKARLASNKHNTGGFFSETKRINRLIDTLQSQYTHKDGQSARLNKLKKLLSERDRLFVRYIKVRETMMNDRLFTAQVQSLNDLLDQNALQADSGVISTEKKTSTTILTPEGEAQKDTRSFFGKLFGKKKPEEAKTYKVVEQELNIERDTTAQAIKDSILQSMGNAVEQLEKMQRKKSAQFINRENILINANNELISQIQSILKQVEHEVIAQTTYNNKQAQAIVTGSIKKTGFITLGFVVLTVILLYLILTDITRSTRYRKELEEARDEAEYHSRAKQRFLSNMSHEIRTPLQSIFGYAELARLQQQSNKHHIEAIYQSSKHLMQIVNEVLDYNRIISGKFTYTNKVFDMRGLLQEVESVMKLPAENKSLKFTGNYHLPTNSLVNGDPFRLKQVLYNLLGNAIKFTEEGEVLFTVSYVQNGDGLHYTFRVKDTGVGLSANDIDRIFNEFEQAETPGQRQDKGTGLGLAICKELVELQGGSINVESSPGKGSEFIVLLTFTRASEAISKTGTSANPQLKTTKPAKVWVVDDDHLILDLCELLLEKNGIPHKCFNSSTDLLSAPWDDEVRVIFADIRMPGIDGKELCAALKKKVPADTKIYALTAQALPQEQTAILSAGFDGILTKPFSEHDILQLLGINTTHTDAGKAASSNPGLDMTMLKRMTFNDEKQLANILHRFTADTRSDIAELEDALASETDTEKIALLVHRMAGRTGQIGARDLSVALRRVEQLLMDDALSASAGVQLQALLSEMQDLIDYIDTAYPATMEV</sequence>
<dbReference type="InterPro" id="IPR003594">
    <property type="entry name" value="HATPase_dom"/>
</dbReference>
<dbReference type="RefSeq" id="WP_345209390.1">
    <property type="nucleotide sequence ID" value="NZ_BAABFT010000001.1"/>
</dbReference>
<evidence type="ECO:0000256" key="1">
    <source>
        <dbReference type="ARBA" id="ARBA00000085"/>
    </source>
</evidence>
<dbReference type="InterPro" id="IPR004358">
    <property type="entry name" value="Sig_transdc_His_kin-like_C"/>
</dbReference>
<keyword evidence="10" id="KW-0547">Nucleotide-binding</keyword>
<feature type="domain" description="HPt" evidence="18">
    <location>
        <begin position="738"/>
        <end position="840"/>
    </location>
</feature>
<dbReference type="PRINTS" id="PR00344">
    <property type="entry name" value="BCTRLSENSOR"/>
</dbReference>
<dbReference type="SUPFAM" id="SSF47384">
    <property type="entry name" value="Homodimeric domain of signal transducing histidine kinase"/>
    <property type="match status" value="1"/>
</dbReference>
<dbReference type="SMART" id="SM00387">
    <property type="entry name" value="HATPase_c"/>
    <property type="match status" value="1"/>
</dbReference>
<keyword evidence="10" id="KW-0067">ATP-binding</keyword>
<evidence type="ECO:0000259" key="16">
    <source>
        <dbReference type="PROSITE" id="PS50109"/>
    </source>
</evidence>
<evidence type="ECO:0000259" key="17">
    <source>
        <dbReference type="PROSITE" id="PS50110"/>
    </source>
</evidence>
<evidence type="ECO:0000256" key="15">
    <source>
        <dbReference type="SAM" id="Phobius"/>
    </source>
</evidence>
<dbReference type="SMART" id="SM00448">
    <property type="entry name" value="REC"/>
    <property type="match status" value="1"/>
</dbReference>
<accession>A0ABP8FSN1</accession>
<gene>
    <name evidence="19" type="ORF">GCM10023149_04810</name>
</gene>
<dbReference type="CDD" id="cd16922">
    <property type="entry name" value="HATPase_EvgS-ArcB-TorS-like"/>
    <property type="match status" value="1"/>
</dbReference>
<keyword evidence="12 15" id="KW-0472">Membrane</keyword>
<evidence type="ECO:0000256" key="10">
    <source>
        <dbReference type="ARBA" id="ARBA00022840"/>
    </source>
</evidence>
<keyword evidence="7" id="KW-0808">Transferase</keyword>
<feature type="modified residue" description="Phosphohistidine" evidence="13">
    <location>
        <position position="778"/>
    </location>
</feature>
<dbReference type="InterPro" id="IPR011006">
    <property type="entry name" value="CheY-like_superfamily"/>
</dbReference>
<dbReference type="PROSITE" id="PS50110">
    <property type="entry name" value="RESPONSE_REGULATORY"/>
    <property type="match status" value="1"/>
</dbReference>
<dbReference type="Pfam" id="PF00072">
    <property type="entry name" value="Response_reg"/>
    <property type="match status" value="1"/>
</dbReference>
<keyword evidence="11 15" id="KW-1133">Transmembrane helix</keyword>
<protein>
    <recommendedName>
        <fullName evidence="3">histidine kinase</fullName>
        <ecNumber evidence="3">2.7.13.3</ecNumber>
    </recommendedName>
</protein>
<dbReference type="Gene3D" id="1.10.287.130">
    <property type="match status" value="1"/>
</dbReference>
<evidence type="ECO:0000256" key="2">
    <source>
        <dbReference type="ARBA" id="ARBA00004429"/>
    </source>
</evidence>
<dbReference type="Pfam" id="PF01627">
    <property type="entry name" value="Hpt"/>
    <property type="match status" value="1"/>
</dbReference>
<dbReference type="InterPro" id="IPR001789">
    <property type="entry name" value="Sig_transdc_resp-reg_receiver"/>
</dbReference>
<dbReference type="SUPFAM" id="SSF47226">
    <property type="entry name" value="Histidine-containing phosphotransfer domain, HPT domain"/>
    <property type="match status" value="1"/>
</dbReference>
<evidence type="ECO:0000256" key="13">
    <source>
        <dbReference type="PROSITE-ProRule" id="PRU00110"/>
    </source>
</evidence>
<dbReference type="CDD" id="cd00082">
    <property type="entry name" value="HisKA"/>
    <property type="match status" value="1"/>
</dbReference>
<evidence type="ECO:0000256" key="8">
    <source>
        <dbReference type="ARBA" id="ARBA00022692"/>
    </source>
</evidence>
<feature type="transmembrane region" description="Helical" evidence="15">
    <location>
        <begin position="303"/>
        <end position="322"/>
    </location>
</feature>
<dbReference type="Pfam" id="PF00512">
    <property type="entry name" value="HisKA"/>
    <property type="match status" value="1"/>
</dbReference>
<dbReference type="SMART" id="SM00388">
    <property type="entry name" value="HisKA"/>
    <property type="match status" value="1"/>
</dbReference>
<keyword evidence="5" id="KW-0997">Cell inner membrane</keyword>
<evidence type="ECO:0000256" key="5">
    <source>
        <dbReference type="ARBA" id="ARBA00022519"/>
    </source>
</evidence>
<dbReference type="InterPro" id="IPR008207">
    <property type="entry name" value="Sig_transdc_His_kin_Hpt_dom"/>
</dbReference>
<evidence type="ECO:0000256" key="3">
    <source>
        <dbReference type="ARBA" id="ARBA00012438"/>
    </source>
</evidence>
<keyword evidence="9" id="KW-0418">Kinase</keyword>
<dbReference type="EC" id="2.7.13.3" evidence="3"/>